<dbReference type="InterPro" id="IPR020948">
    <property type="entry name" value="P_starv_induced_PsiE-like"/>
</dbReference>
<gene>
    <name evidence="9" type="ORF">GZ22_04715</name>
    <name evidence="10" type="ORF">SAMN04489762_1399</name>
</gene>
<dbReference type="EMBL" id="CP008876">
    <property type="protein sequence ID" value="AIF66000.1"/>
    <property type="molecule type" value="Genomic_DNA"/>
</dbReference>
<dbReference type="EMBL" id="FOCD01000001">
    <property type="protein sequence ID" value="SEM91828.1"/>
    <property type="molecule type" value="Genomic_DNA"/>
</dbReference>
<dbReference type="OrthoDB" id="9792470at2"/>
<evidence type="ECO:0000256" key="7">
    <source>
        <dbReference type="ARBA" id="ARBA00023136"/>
    </source>
</evidence>
<dbReference type="GeneID" id="34221691"/>
<comment type="subcellular location">
    <subcellularLocation>
        <location evidence="1">Cell inner membrane</location>
        <topology evidence="1">Multi-pass membrane protein</topology>
    </subcellularLocation>
</comment>
<dbReference type="PIRSF" id="PIRSF029598">
    <property type="entry name" value="PsiE"/>
    <property type="match status" value="1"/>
</dbReference>
<dbReference type="AlphaFoldDB" id="A0A075LH43"/>
<organism evidence="9 11">
    <name type="scientific">Terribacillus saccharophilus</name>
    <dbReference type="NCBI Taxonomy" id="361277"/>
    <lineage>
        <taxon>Bacteria</taxon>
        <taxon>Bacillati</taxon>
        <taxon>Bacillota</taxon>
        <taxon>Bacilli</taxon>
        <taxon>Bacillales</taxon>
        <taxon>Bacillaceae</taxon>
        <taxon>Terribacillus</taxon>
    </lineage>
</organism>
<dbReference type="RefSeq" id="WP_038559176.1">
    <property type="nucleotide sequence ID" value="NZ_CP008876.1"/>
</dbReference>
<evidence type="ECO:0000256" key="2">
    <source>
        <dbReference type="ARBA" id="ARBA00005632"/>
    </source>
</evidence>
<dbReference type="KEGG" id="tap:GZ22_04715"/>
<evidence type="ECO:0000313" key="12">
    <source>
        <dbReference type="Proteomes" id="UP000199735"/>
    </source>
</evidence>
<reference evidence="10 12" key="2">
    <citation type="submission" date="2016-10" db="EMBL/GenBank/DDBJ databases">
        <authorList>
            <person name="Varghese N."/>
            <person name="Submissions S."/>
        </authorList>
    </citation>
    <scope>NUCLEOTIDE SEQUENCE [LARGE SCALE GENOMIC DNA]</scope>
    <source>
        <strain evidence="10 12">DSM 21619</strain>
    </source>
</reference>
<proteinExistence type="inferred from homology"/>
<dbReference type="InterPro" id="IPR009315">
    <property type="entry name" value="P_starv_induced_PsiE"/>
</dbReference>
<protein>
    <recommendedName>
        <fullName evidence="3">Protein PsiE</fullName>
    </recommendedName>
</protein>
<dbReference type="HOGENOM" id="CLU_127561_0_0_9"/>
<evidence type="ECO:0000313" key="11">
    <source>
        <dbReference type="Proteomes" id="UP000027980"/>
    </source>
</evidence>
<dbReference type="PANTHER" id="PTHR37819">
    <property type="entry name" value="PROTEIN PSIE"/>
    <property type="match status" value="1"/>
</dbReference>
<dbReference type="Proteomes" id="UP000027980">
    <property type="component" value="Chromosome"/>
</dbReference>
<feature type="transmembrane region" description="Helical" evidence="8">
    <location>
        <begin position="109"/>
        <end position="128"/>
    </location>
</feature>
<feature type="transmembrane region" description="Helical" evidence="8">
    <location>
        <begin position="12"/>
        <end position="34"/>
    </location>
</feature>
<evidence type="ECO:0000256" key="6">
    <source>
        <dbReference type="ARBA" id="ARBA00022989"/>
    </source>
</evidence>
<dbReference type="GO" id="GO:0005886">
    <property type="term" value="C:plasma membrane"/>
    <property type="evidence" value="ECO:0007669"/>
    <property type="project" value="UniProtKB-SubCell"/>
</dbReference>
<comment type="similarity">
    <text evidence="2">Belongs to the PsiE family.</text>
</comment>
<evidence type="ECO:0000256" key="8">
    <source>
        <dbReference type="SAM" id="Phobius"/>
    </source>
</evidence>
<reference evidence="9 11" key="1">
    <citation type="submission" date="2014-07" db="EMBL/GenBank/DDBJ databases">
        <title>Complete genome sequence of a moderately halophilic bacterium Terribacillus aidingensis MP602, isolated from Cryptomeria fortunei in Tianmu mountain in China.</title>
        <authorList>
            <person name="Wang Y."/>
            <person name="Lu P."/>
            <person name="Zhang L."/>
        </authorList>
    </citation>
    <scope>NUCLEOTIDE SEQUENCE [LARGE SCALE GENOMIC DNA]</scope>
    <source>
        <strain evidence="9 11">MP602</strain>
    </source>
</reference>
<keyword evidence="6 8" id="KW-1133">Transmembrane helix</keyword>
<evidence type="ECO:0000256" key="1">
    <source>
        <dbReference type="ARBA" id="ARBA00004429"/>
    </source>
</evidence>
<name>A0A075LH43_9BACI</name>
<evidence type="ECO:0000313" key="9">
    <source>
        <dbReference type="EMBL" id="AIF66000.1"/>
    </source>
</evidence>
<feature type="transmembrane region" description="Helical" evidence="8">
    <location>
        <begin position="54"/>
        <end position="74"/>
    </location>
</feature>
<keyword evidence="5 8" id="KW-0812">Transmembrane</keyword>
<keyword evidence="4" id="KW-1003">Cell membrane</keyword>
<dbReference type="PANTHER" id="PTHR37819:SF1">
    <property type="entry name" value="PROTEIN PSIE"/>
    <property type="match status" value="1"/>
</dbReference>
<dbReference type="GO" id="GO:0016036">
    <property type="term" value="P:cellular response to phosphate starvation"/>
    <property type="evidence" value="ECO:0007669"/>
    <property type="project" value="InterPro"/>
</dbReference>
<evidence type="ECO:0000256" key="4">
    <source>
        <dbReference type="ARBA" id="ARBA00022475"/>
    </source>
</evidence>
<accession>A0A075LH43</accession>
<feature type="transmembrane region" description="Helical" evidence="8">
    <location>
        <begin position="86"/>
        <end position="103"/>
    </location>
</feature>
<evidence type="ECO:0000256" key="3">
    <source>
        <dbReference type="ARBA" id="ARBA00021903"/>
    </source>
</evidence>
<accession>A0AAX2EE52</accession>
<sequence length="140" mass="16494">MRELQKKTAFIAVFLQMILNITLTILAMILVVFLLKKTVFIFDVLLIRNEEVSYFYLAEGIIVYFLYFEFISLIIKYFTHDYHFPLRYFIYIGITAIIRLIIIDHENPLTILLYALAIVLLVFALLIANHSNIKDNEPLD</sequence>
<dbReference type="NCBIfam" id="NF002765">
    <property type="entry name" value="PRK02833.1-3"/>
    <property type="match status" value="1"/>
</dbReference>
<evidence type="ECO:0000313" key="10">
    <source>
        <dbReference type="EMBL" id="SEM91828.1"/>
    </source>
</evidence>
<dbReference type="Proteomes" id="UP000199735">
    <property type="component" value="Unassembled WGS sequence"/>
</dbReference>
<dbReference type="Pfam" id="PF06146">
    <property type="entry name" value="PsiE"/>
    <property type="match status" value="1"/>
</dbReference>
<evidence type="ECO:0000256" key="5">
    <source>
        <dbReference type="ARBA" id="ARBA00022692"/>
    </source>
</evidence>
<keyword evidence="7 8" id="KW-0472">Membrane</keyword>